<feature type="transmembrane region" description="Helical" evidence="1">
    <location>
        <begin position="45"/>
        <end position="68"/>
    </location>
</feature>
<evidence type="ECO:0000313" key="2">
    <source>
        <dbReference type="EMBL" id="MBL1075665.1"/>
    </source>
</evidence>
<keyword evidence="3" id="KW-1185">Reference proteome</keyword>
<dbReference type="Proteomes" id="UP000602198">
    <property type="component" value="Unassembled WGS sequence"/>
</dbReference>
<gene>
    <name evidence="2" type="ORF">JK358_14815</name>
</gene>
<evidence type="ECO:0000313" key="3">
    <source>
        <dbReference type="Proteomes" id="UP000602198"/>
    </source>
</evidence>
<sequence length="102" mass="10867">MSDTTQSNGAGRRLAKNLALYTVARLGLVAVLAAIIVGVAKLAGVTVPIIVALLFGLLIAMPLSLVLFKKLRTQVNKDIAAVDAKRRGDREQLMKRLQGDDA</sequence>
<name>A0ABS1M4Z2_9NOCA</name>
<feature type="transmembrane region" description="Helical" evidence="1">
    <location>
        <begin position="18"/>
        <end position="39"/>
    </location>
</feature>
<keyword evidence="1" id="KW-1133">Transmembrane helix</keyword>
<keyword evidence="1" id="KW-0812">Transmembrane</keyword>
<comment type="caution">
    <text evidence="2">The sequence shown here is derived from an EMBL/GenBank/DDBJ whole genome shotgun (WGS) entry which is preliminary data.</text>
</comment>
<organism evidence="2 3">
    <name type="scientific">Nocardia acididurans</name>
    <dbReference type="NCBI Taxonomy" id="2802282"/>
    <lineage>
        <taxon>Bacteria</taxon>
        <taxon>Bacillati</taxon>
        <taxon>Actinomycetota</taxon>
        <taxon>Actinomycetes</taxon>
        <taxon>Mycobacteriales</taxon>
        <taxon>Nocardiaceae</taxon>
        <taxon>Nocardia</taxon>
    </lineage>
</organism>
<reference evidence="2 3" key="1">
    <citation type="submission" date="2021-01" db="EMBL/GenBank/DDBJ databases">
        <title>WGS of actinomycetes isolated from Thailand.</title>
        <authorList>
            <person name="Thawai C."/>
        </authorList>
    </citation>
    <scope>NUCLEOTIDE SEQUENCE [LARGE SCALE GENOMIC DNA]</scope>
    <source>
        <strain evidence="2 3">LPG 2</strain>
    </source>
</reference>
<proteinExistence type="predicted"/>
<dbReference type="Pfam" id="PF14012">
    <property type="entry name" value="DUF4229"/>
    <property type="match status" value="1"/>
</dbReference>
<evidence type="ECO:0000256" key="1">
    <source>
        <dbReference type="SAM" id="Phobius"/>
    </source>
</evidence>
<dbReference type="EMBL" id="JAERRJ010000005">
    <property type="protein sequence ID" value="MBL1075665.1"/>
    <property type="molecule type" value="Genomic_DNA"/>
</dbReference>
<accession>A0ABS1M4Z2</accession>
<protein>
    <submittedName>
        <fullName evidence="2">DUF4229 domain-containing protein</fullName>
    </submittedName>
</protein>
<dbReference type="InterPro" id="IPR025323">
    <property type="entry name" value="DUF4229"/>
</dbReference>
<dbReference type="RefSeq" id="WP_201947940.1">
    <property type="nucleotide sequence ID" value="NZ_JAERRJ010000005.1"/>
</dbReference>
<keyword evidence="1" id="KW-0472">Membrane</keyword>